<dbReference type="AlphaFoldDB" id="A0A238BWV4"/>
<name>A0A238BWV4_9BILA</name>
<organism evidence="1 2">
    <name type="scientific">Onchocerca flexuosa</name>
    <dbReference type="NCBI Taxonomy" id="387005"/>
    <lineage>
        <taxon>Eukaryota</taxon>
        <taxon>Metazoa</taxon>
        <taxon>Ecdysozoa</taxon>
        <taxon>Nematoda</taxon>
        <taxon>Chromadorea</taxon>
        <taxon>Rhabditida</taxon>
        <taxon>Spirurina</taxon>
        <taxon>Spiruromorpha</taxon>
        <taxon>Filarioidea</taxon>
        <taxon>Onchocercidae</taxon>
        <taxon>Onchocerca</taxon>
    </lineage>
</organism>
<accession>A0A238BWV4</accession>
<sequence length="91" mass="10562">MVPMPAHAKILGCFFLRNCGVMMMTLCGPDLITVQSIDMVRSFALEDTNMKKIQLRKSWKWILLRGRLGYCSPNVHRCIEQLLMPYLFVLQ</sequence>
<protein>
    <submittedName>
        <fullName evidence="1">Uncharacterized protein</fullName>
    </submittedName>
</protein>
<keyword evidence="2" id="KW-1185">Reference proteome</keyword>
<gene>
    <name evidence="1" type="ORF">X798_03194</name>
</gene>
<dbReference type="EMBL" id="KZ269991">
    <property type="protein sequence ID" value="OZC09791.1"/>
    <property type="molecule type" value="Genomic_DNA"/>
</dbReference>
<dbReference type="OrthoDB" id="5979581at2759"/>
<evidence type="ECO:0000313" key="2">
    <source>
        <dbReference type="Proteomes" id="UP000242913"/>
    </source>
</evidence>
<dbReference type="Proteomes" id="UP000242913">
    <property type="component" value="Unassembled WGS sequence"/>
</dbReference>
<evidence type="ECO:0000313" key="1">
    <source>
        <dbReference type="EMBL" id="OZC09791.1"/>
    </source>
</evidence>
<proteinExistence type="predicted"/>
<reference evidence="1 2" key="1">
    <citation type="submission" date="2015-12" db="EMBL/GenBank/DDBJ databases">
        <title>Draft genome of the nematode, Onchocerca flexuosa.</title>
        <authorList>
            <person name="Mitreva M."/>
        </authorList>
    </citation>
    <scope>NUCLEOTIDE SEQUENCE [LARGE SCALE GENOMIC DNA]</scope>
    <source>
        <strain evidence="1">Red Deer</strain>
    </source>
</reference>